<dbReference type="Pfam" id="PF13560">
    <property type="entry name" value="HTH_31"/>
    <property type="match status" value="1"/>
</dbReference>
<dbReference type="GO" id="GO:0003677">
    <property type="term" value="F:DNA binding"/>
    <property type="evidence" value="ECO:0007669"/>
    <property type="project" value="InterPro"/>
</dbReference>
<evidence type="ECO:0000259" key="2">
    <source>
        <dbReference type="PROSITE" id="PS50943"/>
    </source>
</evidence>
<dbReference type="RefSeq" id="WP_106245591.1">
    <property type="nucleotide sequence ID" value="NZ_PVNG01000014.1"/>
</dbReference>
<dbReference type="Gene3D" id="3.40.50.300">
    <property type="entry name" value="P-loop containing nucleotide triphosphate hydrolases"/>
    <property type="match status" value="1"/>
</dbReference>
<evidence type="ECO:0000313" key="3">
    <source>
        <dbReference type="EMBL" id="PRX61733.1"/>
    </source>
</evidence>
<dbReference type="InterPro" id="IPR036390">
    <property type="entry name" value="WH_DNA-bd_sf"/>
</dbReference>
<dbReference type="Gene3D" id="1.25.40.10">
    <property type="entry name" value="Tetratricopeptide repeat domain"/>
    <property type="match status" value="1"/>
</dbReference>
<dbReference type="Gene3D" id="1.10.260.40">
    <property type="entry name" value="lambda repressor-like DNA-binding domains"/>
    <property type="match status" value="1"/>
</dbReference>
<name>A0A2T0MT28_9ACTN</name>
<reference evidence="3 4" key="1">
    <citation type="submission" date="2018-03" db="EMBL/GenBank/DDBJ databases">
        <title>Genomic Encyclopedia of Type Strains, Phase III (KMG-III): the genomes of soil and plant-associated and newly described type strains.</title>
        <authorList>
            <person name="Whitman W."/>
        </authorList>
    </citation>
    <scope>NUCLEOTIDE SEQUENCE [LARGE SCALE GENOMIC DNA]</scope>
    <source>
        <strain evidence="3 4">CGMCC 4.7104</strain>
    </source>
</reference>
<feature type="compositionally biased region" description="Acidic residues" evidence="1">
    <location>
        <begin position="91"/>
        <end position="101"/>
    </location>
</feature>
<feature type="region of interest" description="Disordered" evidence="1">
    <location>
        <begin position="84"/>
        <end position="114"/>
    </location>
</feature>
<dbReference type="PROSITE" id="PS50943">
    <property type="entry name" value="HTH_CROC1"/>
    <property type="match status" value="1"/>
</dbReference>
<dbReference type="Pfam" id="PF13424">
    <property type="entry name" value="TPR_12"/>
    <property type="match status" value="1"/>
</dbReference>
<evidence type="ECO:0000313" key="4">
    <source>
        <dbReference type="Proteomes" id="UP000238312"/>
    </source>
</evidence>
<evidence type="ECO:0000256" key="1">
    <source>
        <dbReference type="SAM" id="MobiDB-lite"/>
    </source>
</evidence>
<dbReference type="InterPro" id="IPR011990">
    <property type="entry name" value="TPR-like_helical_dom_sf"/>
</dbReference>
<comment type="caution">
    <text evidence="3">The sequence shown here is derived from an EMBL/GenBank/DDBJ whole genome shotgun (WGS) entry which is preliminary data.</text>
</comment>
<keyword evidence="4" id="KW-1185">Reference proteome</keyword>
<dbReference type="InterPro" id="IPR019734">
    <property type="entry name" value="TPR_rpt"/>
</dbReference>
<organism evidence="3 4">
    <name type="scientific">Nonomuraea fuscirosea</name>
    <dbReference type="NCBI Taxonomy" id="1291556"/>
    <lineage>
        <taxon>Bacteria</taxon>
        <taxon>Bacillati</taxon>
        <taxon>Actinomycetota</taxon>
        <taxon>Actinomycetes</taxon>
        <taxon>Streptosporangiales</taxon>
        <taxon>Streptosporangiaceae</taxon>
        <taxon>Nonomuraea</taxon>
    </lineage>
</organism>
<sequence length="827" mass="87380">MSIGTAEGSGEAGRSLGTLLRAWRDRALLTQEQLADRAGVNARTIRRLEGDLVERPRAASLRLLADALGLDPREQDVLTAVARSQAVPAAEPDERDGDEPPEAIAPVPPRPRQLPVGVAGFAGRTGALEELDRHLDAGAGGTRICVVTGTAGVGKTSLALHWAHRARGRFEDGELYLNLQGFGPAGDAVDPREALGAFLEAMGVPPRRIPEEQAARAALYRTTLADKRVLVVLDNARDAEQVRWLLPGGPDCGVIVTSRRSLSGLITAEGAGLVTLDLLSRTESRDLLAHRLGRDRIEAAPAATDAIIDACARLPLALAIAAGRAVTSPVLPLDALAADLRRDGGDLGGLSTGDPATSLRLVLARSYDVLPGDVAGLFRLLAVHPGPDLTVAAAASLAGVDEARVSRLLAALLDAHLITEVTHGRYACHDLLRAFALELADGAAGTGEIGAADGAAKAGEIGTADGAVKAGEIGAAGAAGGAGEAAVRRAAADRVLDHYLHTAYEAALRLHVPAEWLLPPGPPAPGVRAESPAGHRQALAWFQAEHAVLAAVLRQAMADGRHAQAVRLVSALQFWLMRRGHRQEHLDCLRVALEAAARTGDQRARAATHRWLIPVTAERGESDQAYTHFRRALAYAREAGDLAEEAFSLFDIGLACVHGGRMEEALGHARAALEPLRAARLTVTEAYVLNLIAWCRCALGDHERALQAGEKAMAIATERGDESVRGHILDTLGMIRHHRGEHDDAIAHFRRALASCGALGHRYDEAEILLHLGDTLQAAGRTGQAAHTWRRSLAILVELGHPAADDVRARLPDHDLSPATPEPAFPE</sequence>
<gene>
    <name evidence="3" type="ORF">B0I32_114102</name>
</gene>
<accession>A0A2T0MT28</accession>
<dbReference type="InterPro" id="IPR010982">
    <property type="entry name" value="Lambda_DNA-bd_dom_sf"/>
</dbReference>
<dbReference type="PANTHER" id="PTHR47691">
    <property type="entry name" value="REGULATOR-RELATED"/>
    <property type="match status" value="1"/>
</dbReference>
<dbReference type="SUPFAM" id="SSF47413">
    <property type="entry name" value="lambda repressor-like DNA-binding domains"/>
    <property type="match status" value="1"/>
</dbReference>
<feature type="domain" description="HTH cro/C1-type" evidence="2">
    <location>
        <begin position="20"/>
        <end position="75"/>
    </location>
</feature>
<dbReference type="PRINTS" id="PR00364">
    <property type="entry name" value="DISEASERSIST"/>
</dbReference>
<dbReference type="SMART" id="SM00028">
    <property type="entry name" value="TPR"/>
    <property type="match status" value="3"/>
</dbReference>
<dbReference type="OrthoDB" id="5521887at2"/>
<dbReference type="SUPFAM" id="SSF52540">
    <property type="entry name" value="P-loop containing nucleoside triphosphate hydrolases"/>
    <property type="match status" value="1"/>
</dbReference>
<protein>
    <submittedName>
        <fullName evidence="3">Transcriptional regulator with XRE-family HTH domain</fullName>
    </submittedName>
</protein>
<dbReference type="CDD" id="cd00093">
    <property type="entry name" value="HTH_XRE"/>
    <property type="match status" value="1"/>
</dbReference>
<proteinExistence type="predicted"/>
<dbReference type="SMART" id="SM00530">
    <property type="entry name" value="HTH_XRE"/>
    <property type="match status" value="1"/>
</dbReference>
<dbReference type="PANTHER" id="PTHR47691:SF3">
    <property type="entry name" value="HTH-TYPE TRANSCRIPTIONAL REGULATOR RV0890C-RELATED"/>
    <property type="match status" value="1"/>
</dbReference>
<dbReference type="SUPFAM" id="SSF48452">
    <property type="entry name" value="TPR-like"/>
    <property type="match status" value="2"/>
</dbReference>
<dbReference type="InterPro" id="IPR001387">
    <property type="entry name" value="Cro/C1-type_HTH"/>
</dbReference>
<dbReference type="EMBL" id="PVNG01000014">
    <property type="protein sequence ID" value="PRX61733.1"/>
    <property type="molecule type" value="Genomic_DNA"/>
</dbReference>
<dbReference type="AlphaFoldDB" id="A0A2T0MT28"/>
<dbReference type="SUPFAM" id="SSF46785">
    <property type="entry name" value="Winged helix' DNA-binding domain"/>
    <property type="match status" value="1"/>
</dbReference>
<dbReference type="Proteomes" id="UP000238312">
    <property type="component" value="Unassembled WGS sequence"/>
</dbReference>
<dbReference type="InterPro" id="IPR027417">
    <property type="entry name" value="P-loop_NTPase"/>
</dbReference>